<accession>A0A5S9QWN3</accession>
<feature type="compositionally biased region" description="Pro residues" evidence="1">
    <location>
        <begin position="1"/>
        <end position="39"/>
    </location>
</feature>
<proteinExistence type="predicted"/>
<keyword evidence="2" id="KW-0812">Transmembrane</keyword>
<reference evidence="3 4" key="1">
    <citation type="submission" date="2019-11" db="EMBL/GenBank/DDBJ databases">
        <authorList>
            <person name="Holert J."/>
        </authorList>
    </citation>
    <scope>NUCLEOTIDE SEQUENCE [LARGE SCALE GENOMIC DNA]</scope>
    <source>
        <strain evidence="3">BC8_1</strain>
    </source>
</reference>
<sequence>MTAPPPGPWPPQQPPPPGFPPGPPQWGPSPPWGQQPPPQNGGNRSKWILGGLVLLVVVVVTVVAILLFTRGSSDTSPPPGSSSTPSSSIDNSEVASANDDGPVNVVTDDPTCDAWTPIAQTLFDQQEKGWENRDASVPASSWTVDQREMHMNIAAAMNSAADATSALVKLTPHRVMRELYQQTIAYWRTYAATIPEYTAADNHLAAVANGLSSTVNWICGAISYGSAAARGMLVTPGVAPLEVAPIGDINSPQPFIESGSPLCTEWHAMVAAYRDNASDWMQNADPGIPASQWPPSQQRLFTSMVTVMGDNAGEIQQLGLRSKNPVWRDFANLIAKYRFAYVQAIPTYVPSDNYLDSVASELVVAIDEACYAAGM</sequence>
<feature type="compositionally biased region" description="Low complexity" evidence="1">
    <location>
        <begin position="70"/>
        <end position="88"/>
    </location>
</feature>
<organism evidence="3 4">
    <name type="scientific">Mycolicibacterium vanbaalenii</name>
    <name type="common">Mycobacterium vanbaalenii</name>
    <dbReference type="NCBI Taxonomy" id="110539"/>
    <lineage>
        <taxon>Bacteria</taxon>
        <taxon>Bacillati</taxon>
        <taxon>Actinomycetota</taxon>
        <taxon>Actinomycetes</taxon>
        <taxon>Mycobacteriales</taxon>
        <taxon>Mycobacteriaceae</taxon>
        <taxon>Mycolicibacterium</taxon>
    </lineage>
</organism>
<feature type="region of interest" description="Disordered" evidence="1">
    <location>
        <begin position="70"/>
        <end position="105"/>
    </location>
</feature>
<dbReference type="EMBL" id="CACSIP010000023">
    <property type="protein sequence ID" value="CAA0124419.1"/>
    <property type="molecule type" value="Genomic_DNA"/>
</dbReference>
<keyword evidence="4" id="KW-1185">Reference proteome</keyword>
<evidence type="ECO:0000256" key="1">
    <source>
        <dbReference type="SAM" id="MobiDB-lite"/>
    </source>
</evidence>
<feature type="transmembrane region" description="Helical" evidence="2">
    <location>
        <begin position="47"/>
        <end position="68"/>
    </location>
</feature>
<protein>
    <submittedName>
        <fullName evidence="3">Uncharacterized protein</fullName>
    </submittedName>
</protein>
<evidence type="ECO:0000313" key="4">
    <source>
        <dbReference type="Proteomes" id="UP000430146"/>
    </source>
</evidence>
<keyword evidence="2" id="KW-1133">Transmembrane helix</keyword>
<keyword evidence="2" id="KW-0472">Membrane</keyword>
<evidence type="ECO:0000256" key="2">
    <source>
        <dbReference type="SAM" id="Phobius"/>
    </source>
</evidence>
<feature type="region of interest" description="Disordered" evidence="1">
    <location>
        <begin position="1"/>
        <end position="43"/>
    </location>
</feature>
<dbReference type="Proteomes" id="UP000430146">
    <property type="component" value="Unassembled WGS sequence"/>
</dbReference>
<gene>
    <name evidence="3" type="ORF">AELLOGFF_00983</name>
</gene>
<evidence type="ECO:0000313" key="3">
    <source>
        <dbReference type="EMBL" id="CAA0124419.1"/>
    </source>
</evidence>
<name>A0A5S9QWN3_MYCVN</name>
<dbReference type="AlphaFoldDB" id="A0A5S9QWN3"/>